<keyword evidence="1" id="KW-1133">Transmembrane helix</keyword>
<keyword evidence="1" id="KW-0812">Transmembrane</keyword>
<feature type="transmembrane region" description="Helical" evidence="1">
    <location>
        <begin position="30"/>
        <end position="48"/>
    </location>
</feature>
<keyword evidence="3" id="KW-1185">Reference proteome</keyword>
<dbReference type="EMBL" id="JBHTCP010000052">
    <property type="protein sequence ID" value="MFC7373438.1"/>
    <property type="molecule type" value="Genomic_DNA"/>
</dbReference>
<dbReference type="Proteomes" id="UP001596549">
    <property type="component" value="Unassembled WGS sequence"/>
</dbReference>
<reference evidence="3" key="1">
    <citation type="journal article" date="2019" name="Int. J. Syst. Evol. Microbiol.">
        <title>The Global Catalogue of Microorganisms (GCM) 10K type strain sequencing project: providing services to taxonomists for standard genome sequencing and annotation.</title>
        <authorList>
            <consortium name="The Broad Institute Genomics Platform"/>
            <consortium name="The Broad Institute Genome Sequencing Center for Infectious Disease"/>
            <person name="Wu L."/>
            <person name="Ma J."/>
        </authorList>
    </citation>
    <scope>NUCLEOTIDE SEQUENCE [LARGE SCALE GENOMIC DNA]</scope>
    <source>
        <strain evidence="3">NBRC 106396</strain>
    </source>
</reference>
<gene>
    <name evidence="2" type="ORF">ACFQPF_17495</name>
</gene>
<sequence length="101" mass="11644">MKITYKTHIMAWLILCLVMFPFFPFKEWSYASLLLLGFVLLQLFFYAVLKKKWLAFCLSFAAALLTVYCINTALDGTVPYTTVIVIGLLNAYKAHKEGFFK</sequence>
<evidence type="ECO:0000256" key="1">
    <source>
        <dbReference type="SAM" id="Phobius"/>
    </source>
</evidence>
<name>A0ABW2NVY7_9BACL</name>
<comment type="caution">
    <text evidence="2">The sequence shown here is derived from an EMBL/GenBank/DDBJ whole genome shotgun (WGS) entry which is preliminary data.</text>
</comment>
<evidence type="ECO:0000313" key="2">
    <source>
        <dbReference type="EMBL" id="MFC7373438.1"/>
    </source>
</evidence>
<protein>
    <submittedName>
        <fullName evidence="2">Uncharacterized protein</fullName>
    </submittedName>
</protein>
<accession>A0ABW2NVY7</accession>
<feature type="transmembrane region" description="Helical" evidence="1">
    <location>
        <begin position="7"/>
        <end position="24"/>
    </location>
</feature>
<organism evidence="2 3">
    <name type="scientific">Fictibacillus iocasae</name>
    <dbReference type="NCBI Taxonomy" id="2715437"/>
    <lineage>
        <taxon>Bacteria</taxon>
        <taxon>Bacillati</taxon>
        <taxon>Bacillota</taxon>
        <taxon>Bacilli</taxon>
        <taxon>Bacillales</taxon>
        <taxon>Fictibacillaceae</taxon>
        <taxon>Fictibacillus</taxon>
    </lineage>
</organism>
<keyword evidence="1" id="KW-0472">Membrane</keyword>
<proteinExistence type="predicted"/>
<dbReference type="RefSeq" id="WP_379751376.1">
    <property type="nucleotide sequence ID" value="NZ_JBHTCP010000052.1"/>
</dbReference>
<evidence type="ECO:0000313" key="3">
    <source>
        <dbReference type="Proteomes" id="UP001596549"/>
    </source>
</evidence>
<feature type="transmembrane region" description="Helical" evidence="1">
    <location>
        <begin position="53"/>
        <end position="74"/>
    </location>
</feature>